<evidence type="ECO:0000256" key="1">
    <source>
        <dbReference type="SAM" id="MobiDB-lite"/>
    </source>
</evidence>
<feature type="region of interest" description="Disordered" evidence="1">
    <location>
        <begin position="253"/>
        <end position="302"/>
    </location>
</feature>
<organism evidence="2 3">
    <name type="scientific">Trichechus manatus latirostris</name>
    <name type="common">Florida manatee</name>
    <dbReference type="NCBI Taxonomy" id="127582"/>
    <lineage>
        <taxon>Eukaryota</taxon>
        <taxon>Metazoa</taxon>
        <taxon>Chordata</taxon>
        <taxon>Craniata</taxon>
        <taxon>Vertebrata</taxon>
        <taxon>Euteleostomi</taxon>
        <taxon>Mammalia</taxon>
        <taxon>Eutheria</taxon>
        <taxon>Afrotheria</taxon>
        <taxon>Sirenia</taxon>
        <taxon>Trichechidae</taxon>
        <taxon>Trichechus</taxon>
    </lineage>
</organism>
<dbReference type="Proteomes" id="UP000248480">
    <property type="component" value="Unplaced"/>
</dbReference>
<proteinExistence type="predicted"/>
<dbReference type="InParanoid" id="A0A2Y9FW91"/>
<keyword evidence="2" id="KW-1185">Reference proteome</keyword>
<dbReference type="KEGG" id="tmu:101345783"/>
<accession>A0A2Y9FW91</accession>
<dbReference type="PANTHER" id="PTHR37338:SF1">
    <property type="entry name" value="SPERMATOGENESIS-ASSOCIATED PROTEIN 32"/>
    <property type="match status" value="1"/>
</dbReference>
<dbReference type="Pfam" id="PF15310">
    <property type="entry name" value="VAD1-2"/>
    <property type="match status" value="1"/>
</dbReference>
<feature type="compositionally biased region" description="Basic and acidic residues" evidence="1">
    <location>
        <begin position="277"/>
        <end position="295"/>
    </location>
</feature>
<dbReference type="AlphaFoldDB" id="A0A2Y9FW91"/>
<dbReference type="CTD" id="124783"/>
<dbReference type="GO" id="GO:0007283">
    <property type="term" value="P:spermatogenesis"/>
    <property type="evidence" value="ECO:0007669"/>
    <property type="project" value="InterPro"/>
</dbReference>
<feature type="compositionally biased region" description="Acidic residues" evidence="1">
    <location>
        <begin position="59"/>
        <end position="72"/>
    </location>
</feature>
<protein>
    <submittedName>
        <fullName evidence="3">Spermatogenesis-associated protein 32</fullName>
    </submittedName>
</protein>
<evidence type="ECO:0000313" key="2">
    <source>
        <dbReference type="Proteomes" id="UP000248480"/>
    </source>
</evidence>
<gene>
    <name evidence="3" type="primary">SPATA32</name>
</gene>
<dbReference type="FunCoup" id="A0A2Y9FW91">
    <property type="interactions" value="97"/>
</dbReference>
<dbReference type="GO" id="GO:0048471">
    <property type="term" value="C:perinuclear region of cytoplasm"/>
    <property type="evidence" value="ECO:0007669"/>
    <property type="project" value="TreeGrafter"/>
</dbReference>
<feature type="region of interest" description="Disordered" evidence="1">
    <location>
        <begin position="39"/>
        <end position="89"/>
    </location>
</feature>
<feature type="compositionally biased region" description="Basic and acidic residues" evidence="1">
    <location>
        <begin position="47"/>
        <end position="58"/>
    </location>
</feature>
<name>A0A2Y9FW91_TRIMA</name>
<dbReference type="PANTHER" id="PTHR37338">
    <property type="entry name" value="SPERMATOGENESIS-ASSOCIATED PROTEIN 32"/>
    <property type="match status" value="1"/>
</dbReference>
<sequence>MGVTGVNGFSCCGKQSVDIMDTQSNLLQHQSESHLVQEDERELEAELLEHEPLPKVEPDVDLDPDPELEADLDGSLPKPESMLETEPELRVTDLKSFDEAPEQQSIEPLYPNKEQNLRQCSLTSMEEEQRPTSHCSICLQTSNHLFWADKNIQTSEHSLIQVIGLEPSKNITDMLTSSRTGQEPVPNNTLCYRAQGAHSTTSSQTLLTSPCLSSSSLPGAIGLADLISFASSLVMASSSKDLPNLEHLIKAPSQKAMAPSTEPTKEPAAQPTEAELELEKPTEVPPEKPSEKPLEAGEPQKVWNEEYRSFNKPGIKRATIEGEVKFLQPPALALSPQGARKDSVPGTKKQSPLLLKIHFKLSSP</sequence>
<dbReference type="STRING" id="127582.A0A2Y9FW91"/>
<feature type="region of interest" description="Disordered" evidence="1">
    <location>
        <begin position="329"/>
        <end position="351"/>
    </location>
</feature>
<reference evidence="3" key="1">
    <citation type="submission" date="2025-08" db="UniProtKB">
        <authorList>
            <consortium name="RefSeq"/>
        </authorList>
    </citation>
    <scope>IDENTIFICATION</scope>
</reference>
<dbReference type="OrthoDB" id="9625284at2759"/>
<dbReference type="RefSeq" id="XP_012410383.1">
    <property type="nucleotide sequence ID" value="XM_012554929.1"/>
</dbReference>
<dbReference type="GeneID" id="101345783"/>
<evidence type="ECO:0000313" key="3">
    <source>
        <dbReference type="RefSeq" id="XP_012410383.1"/>
    </source>
</evidence>
<dbReference type="GO" id="GO:0003779">
    <property type="term" value="F:actin binding"/>
    <property type="evidence" value="ECO:0007669"/>
    <property type="project" value="TreeGrafter"/>
</dbReference>
<dbReference type="InterPro" id="IPR029297">
    <property type="entry name" value="SPATA32"/>
</dbReference>